<name>A0A818R389_9BILA</name>
<sequence>MTGTNDSHIDQDEDSEATYASIWHRLYRTSTNSSYRRSSYYNIIDLPKNNLDFRLRTCYNHAKETFAS</sequence>
<organism evidence="1 2">
    <name type="scientific">Adineta steineri</name>
    <dbReference type="NCBI Taxonomy" id="433720"/>
    <lineage>
        <taxon>Eukaryota</taxon>
        <taxon>Metazoa</taxon>
        <taxon>Spiralia</taxon>
        <taxon>Gnathifera</taxon>
        <taxon>Rotifera</taxon>
        <taxon>Eurotatoria</taxon>
        <taxon>Bdelloidea</taxon>
        <taxon>Adinetida</taxon>
        <taxon>Adinetidae</taxon>
        <taxon>Adineta</taxon>
    </lineage>
</organism>
<proteinExistence type="predicted"/>
<dbReference type="AlphaFoldDB" id="A0A818R389"/>
<gene>
    <name evidence="1" type="ORF">OXD698_LOCUS8716</name>
</gene>
<accession>A0A818R389</accession>
<evidence type="ECO:0000313" key="1">
    <source>
        <dbReference type="EMBL" id="CAF3645516.1"/>
    </source>
</evidence>
<comment type="caution">
    <text evidence="1">The sequence shown here is derived from an EMBL/GenBank/DDBJ whole genome shotgun (WGS) entry which is preliminary data.</text>
</comment>
<dbReference type="InterPro" id="IPR022179">
    <property type="entry name" value="CFAP276"/>
</dbReference>
<dbReference type="Pfam" id="PF12494">
    <property type="entry name" value="DUF3695"/>
    <property type="match status" value="1"/>
</dbReference>
<dbReference type="EMBL" id="CAJOAZ010000425">
    <property type="protein sequence ID" value="CAF3645516.1"/>
    <property type="molecule type" value="Genomic_DNA"/>
</dbReference>
<protein>
    <submittedName>
        <fullName evidence="1">Uncharacterized protein</fullName>
    </submittedName>
</protein>
<dbReference type="Proteomes" id="UP000663844">
    <property type="component" value="Unassembled WGS sequence"/>
</dbReference>
<evidence type="ECO:0000313" key="2">
    <source>
        <dbReference type="Proteomes" id="UP000663844"/>
    </source>
</evidence>
<reference evidence="1" key="1">
    <citation type="submission" date="2021-02" db="EMBL/GenBank/DDBJ databases">
        <authorList>
            <person name="Nowell W R."/>
        </authorList>
    </citation>
    <scope>NUCLEOTIDE SEQUENCE</scope>
</reference>